<dbReference type="Gene3D" id="3.10.450.310">
    <property type="match status" value="1"/>
</dbReference>
<evidence type="ECO:0000313" key="2">
    <source>
        <dbReference type="EMBL" id="TFE01462.1"/>
    </source>
</evidence>
<dbReference type="Gene3D" id="3.30.310.160">
    <property type="entry name" value="YycH protein, domain 2"/>
    <property type="match status" value="1"/>
</dbReference>
<feature type="domain" description="Regulatory protein YycH" evidence="1">
    <location>
        <begin position="9"/>
        <end position="435"/>
    </location>
</feature>
<organism evidence="2 3">
    <name type="scientific">Jeotgalibacillus salarius</name>
    <dbReference type="NCBI Taxonomy" id="546023"/>
    <lineage>
        <taxon>Bacteria</taxon>
        <taxon>Bacillati</taxon>
        <taxon>Bacillota</taxon>
        <taxon>Bacilli</taxon>
        <taxon>Bacillales</taxon>
        <taxon>Caryophanaceae</taxon>
        <taxon>Jeotgalibacillus</taxon>
    </lineage>
</organism>
<dbReference type="EMBL" id="SORX01000004">
    <property type="protein sequence ID" value="TFE01462.1"/>
    <property type="molecule type" value="Genomic_DNA"/>
</dbReference>
<dbReference type="Proteomes" id="UP000297776">
    <property type="component" value="Unassembled WGS sequence"/>
</dbReference>
<sequence>MGMKRMELLKTILLSTLVTLSLLLTWNVWSYQPASDPYDESETTVENVAIADERNSSELIQPSRFLVHGEVAVSGTSDETNINTLTSLMEEWNIYNVQQNYSFNEEEFQDIVHGSNRIEVLYPAEIPFSAYRDILNFENSSLPEDAFDRVVIDLSGQDDTPFTLYFVHYENRVIYEGRVDATHLEELNNQIVSGAATAYSPYFAHDTGERFIYLPVERREYLKYLYKMSTIDINLFRRALFQDPDAVTMNQFGASRDQYFDQSSNLMEVDRNNNTLSYVNPSAELSTVGRAGELFQKSRRFVNEHEGWVDTYYLYNLDAMDQEVTYRMHEQGLPVFNDNGAAEIYQEWGETRIHQYARSFLSKQVEIPVESDRVSIGSGYEAIEAIESIEDYEPERLQDVTVGYYMTKNSTDNTYTLDPVWYYKYNGSWARVPVIGGGDPVGLE</sequence>
<proteinExistence type="predicted"/>
<reference evidence="2 3" key="1">
    <citation type="submission" date="2019-03" db="EMBL/GenBank/DDBJ databases">
        <authorList>
            <person name="Yang Y."/>
        </authorList>
    </citation>
    <scope>NUCLEOTIDE SEQUENCE [LARGE SCALE GENOMIC DNA]</scope>
    <source>
        <strain evidence="2 3">ASL-1</strain>
    </source>
</reference>
<accession>A0A4Y8LFA6</accession>
<dbReference type="InterPro" id="IPR042274">
    <property type="entry name" value="YycH/YycI_2"/>
</dbReference>
<dbReference type="CDD" id="cd15787">
    <property type="entry name" value="YycH_N"/>
    <property type="match status" value="1"/>
</dbReference>
<name>A0A4Y8LFA6_9BACL</name>
<gene>
    <name evidence="2" type="ORF">E2626_07760</name>
</gene>
<evidence type="ECO:0000313" key="3">
    <source>
        <dbReference type="Proteomes" id="UP000297776"/>
    </source>
</evidence>
<dbReference type="OrthoDB" id="2382185at2"/>
<protein>
    <recommendedName>
        <fullName evidence="1">Regulatory protein YycH domain-containing protein</fullName>
    </recommendedName>
</protein>
<evidence type="ECO:0000259" key="1">
    <source>
        <dbReference type="Pfam" id="PF07435"/>
    </source>
</evidence>
<dbReference type="InterPro" id="IPR009996">
    <property type="entry name" value="YycH"/>
</dbReference>
<keyword evidence="3" id="KW-1185">Reference proteome</keyword>
<dbReference type="Pfam" id="PF07435">
    <property type="entry name" value="YycH"/>
    <property type="match status" value="1"/>
</dbReference>
<comment type="caution">
    <text evidence="2">The sequence shown here is derived from an EMBL/GenBank/DDBJ whole genome shotgun (WGS) entry which is preliminary data.</text>
</comment>
<dbReference type="AlphaFoldDB" id="A0A4Y8LFA6"/>